<organism evidence="1 2">
    <name type="scientific">Microbulbifer variabilis</name>
    <dbReference type="NCBI Taxonomy" id="266805"/>
    <lineage>
        <taxon>Bacteria</taxon>
        <taxon>Pseudomonadati</taxon>
        <taxon>Pseudomonadota</taxon>
        <taxon>Gammaproteobacteria</taxon>
        <taxon>Cellvibrionales</taxon>
        <taxon>Microbulbiferaceae</taxon>
        <taxon>Microbulbifer</taxon>
    </lineage>
</organism>
<dbReference type="EMBL" id="CP092418">
    <property type="protein sequence ID" value="USD23333.1"/>
    <property type="molecule type" value="Genomic_DNA"/>
</dbReference>
<proteinExistence type="predicted"/>
<accession>A0ABY4VJK5</accession>
<sequence length="153" mass="18179">MKAIEYLKFSEVNPHKFLPILNGYKTRKHLIEHEIFTLKTVTEWMHSKIEVDKEAGCRVRAIIVDDELAGWCGIQQECGKYEIAIVIDDQFWGVGRVVFQDLMRWARELNHDEVLVNFHHTRPIYKFLEKISEDIYESKIYGSKFTTYKIKLK</sequence>
<dbReference type="RefSeq" id="WP_252085679.1">
    <property type="nucleotide sequence ID" value="NZ_CP092418.1"/>
</dbReference>
<evidence type="ECO:0000313" key="1">
    <source>
        <dbReference type="EMBL" id="USD23333.1"/>
    </source>
</evidence>
<protein>
    <submittedName>
        <fullName evidence="1">N-acetyltransferase</fullName>
    </submittedName>
</protein>
<dbReference type="InterPro" id="IPR016181">
    <property type="entry name" value="Acyl_CoA_acyltransferase"/>
</dbReference>
<evidence type="ECO:0000313" key="2">
    <source>
        <dbReference type="Proteomes" id="UP001055658"/>
    </source>
</evidence>
<dbReference type="Gene3D" id="3.40.630.30">
    <property type="match status" value="1"/>
</dbReference>
<dbReference type="Proteomes" id="UP001055658">
    <property type="component" value="Chromosome"/>
</dbReference>
<reference evidence="1" key="1">
    <citation type="submission" date="2022-02" db="EMBL/GenBank/DDBJ databases">
        <title>Coral-associated bacteria.</title>
        <authorList>
            <person name="Tang K."/>
            <person name="Wang X."/>
        </authorList>
    </citation>
    <scope>NUCLEOTIDE SEQUENCE</scope>
    <source>
        <strain evidence="1">SCSIO 43006</strain>
    </source>
</reference>
<dbReference type="SUPFAM" id="SSF55729">
    <property type="entry name" value="Acyl-CoA N-acyltransferases (Nat)"/>
    <property type="match status" value="1"/>
</dbReference>
<keyword evidence="2" id="KW-1185">Reference proteome</keyword>
<name>A0ABY4VJK5_9GAMM</name>
<gene>
    <name evidence="1" type="ORF">MJO52_09410</name>
</gene>